<evidence type="ECO:0000256" key="10">
    <source>
        <dbReference type="RuleBase" id="RU351113"/>
    </source>
</evidence>
<dbReference type="Pfam" id="PF02949">
    <property type="entry name" value="7tm_6"/>
    <property type="match status" value="1"/>
</dbReference>
<evidence type="ECO:0000313" key="11">
    <source>
        <dbReference type="EnsemblMetazoa" id="LLOJ010839-PA"/>
    </source>
</evidence>
<evidence type="ECO:0000256" key="4">
    <source>
        <dbReference type="ARBA" id="ARBA00022692"/>
    </source>
</evidence>
<feature type="transmembrane region" description="Helical" evidence="10">
    <location>
        <begin position="279"/>
        <end position="300"/>
    </location>
</feature>
<keyword evidence="12" id="KW-1185">Reference proteome</keyword>
<feature type="transmembrane region" description="Helical" evidence="10">
    <location>
        <begin position="135"/>
        <end position="162"/>
    </location>
</feature>
<comment type="subcellular location">
    <subcellularLocation>
        <location evidence="1 10">Cell membrane</location>
        <topology evidence="1 10">Multi-pass membrane protein</topology>
    </subcellularLocation>
</comment>
<keyword evidence="3 10" id="KW-0716">Sensory transduction</keyword>
<evidence type="ECO:0000256" key="9">
    <source>
        <dbReference type="ARBA" id="ARBA00023224"/>
    </source>
</evidence>
<keyword evidence="5 10" id="KW-0552">Olfaction</keyword>
<dbReference type="VEuPathDB" id="VectorBase:LLONM1_008697"/>
<dbReference type="InterPro" id="IPR004117">
    <property type="entry name" value="7tm6_olfct_rcpt"/>
</dbReference>
<keyword evidence="7 10" id="KW-0472">Membrane</keyword>
<comment type="similarity">
    <text evidence="10">Belongs to the insect chemoreceptor superfamily. Heteromeric odorant receptor channel (TC 1.A.69) family.</text>
</comment>
<dbReference type="GO" id="GO:0005886">
    <property type="term" value="C:plasma membrane"/>
    <property type="evidence" value="ECO:0007669"/>
    <property type="project" value="UniProtKB-SubCell"/>
</dbReference>
<accession>A0A3F2ZD76</accession>
<feature type="transmembrane region" description="Helical" evidence="10">
    <location>
        <begin position="182"/>
        <end position="204"/>
    </location>
</feature>
<keyword evidence="2" id="KW-1003">Cell membrane</keyword>
<feature type="transmembrane region" description="Helical" evidence="10">
    <location>
        <begin position="29"/>
        <end position="48"/>
    </location>
</feature>
<evidence type="ECO:0000256" key="5">
    <source>
        <dbReference type="ARBA" id="ARBA00022725"/>
    </source>
</evidence>
<evidence type="ECO:0000256" key="6">
    <source>
        <dbReference type="ARBA" id="ARBA00022989"/>
    </source>
</evidence>
<dbReference type="GO" id="GO:0005549">
    <property type="term" value="F:odorant binding"/>
    <property type="evidence" value="ECO:0007669"/>
    <property type="project" value="InterPro"/>
</dbReference>
<evidence type="ECO:0000256" key="3">
    <source>
        <dbReference type="ARBA" id="ARBA00022606"/>
    </source>
</evidence>
<proteinExistence type="inferred from homology"/>
<name>A0A3F2ZD76_LUTLO</name>
<dbReference type="PANTHER" id="PTHR21137">
    <property type="entry name" value="ODORANT RECEPTOR"/>
    <property type="match status" value="1"/>
</dbReference>
<keyword evidence="4 10" id="KW-0812">Transmembrane</keyword>
<keyword evidence="8 10" id="KW-0675">Receptor</keyword>
<dbReference type="EMBL" id="AJWK01008057">
    <property type="status" value="NOT_ANNOTATED_CDS"/>
    <property type="molecule type" value="Genomic_DNA"/>
</dbReference>
<organism evidence="11 12">
    <name type="scientific">Lutzomyia longipalpis</name>
    <name type="common">Sand fly</name>
    <dbReference type="NCBI Taxonomy" id="7200"/>
    <lineage>
        <taxon>Eukaryota</taxon>
        <taxon>Metazoa</taxon>
        <taxon>Ecdysozoa</taxon>
        <taxon>Arthropoda</taxon>
        <taxon>Hexapoda</taxon>
        <taxon>Insecta</taxon>
        <taxon>Pterygota</taxon>
        <taxon>Neoptera</taxon>
        <taxon>Endopterygota</taxon>
        <taxon>Diptera</taxon>
        <taxon>Nematocera</taxon>
        <taxon>Psychodoidea</taxon>
        <taxon>Psychodidae</taxon>
        <taxon>Lutzomyia</taxon>
        <taxon>Lutzomyia</taxon>
    </lineage>
</organism>
<protein>
    <recommendedName>
        <fullName evidence="10">Odorant receptor</fullName>
    </recommendedName>
</protein>
<feature type="transmembrane region" description="Helical" evidence="10">
    <location>
        <begin position="250"/>
        <end position="273"/>
    </location>
</feature>
<dbReference type="Proteomes" id="UP000092461">
    <property type="component" value="Unassembled WGS sequence"/>
</dbReference>
<dbReference type="AlphaFoldDB" id="A0A3F2ZD76"/>
<evidence type="ECO:0000313" key="12">
    <source>
        <dbReference type="Proteomes" id="UP000092461"/>
    </source>
</evidence>
<dbReference type="VEuPathDB" id="VectorBase:LLOJ010839"/>
<evidence type="ECO:0000256" key="7">
    <source>
        <dbReference type="ARBA" id="ARBA00023136"/>
    </source>
</evidence>
<evidence type="ECO:0000256" key="1">
    <source>
        <dbReference type="ARBA" id="ARBA00004651"/>
    </source>
</evidence>
<reference evidence="11" key="1">
    <citation type="submission" date="2020-05" db="UniProtKB">
        <authorList>
            <consortium name="EnsemblMetazoa"/>
        </authorList>
    </citation>
    <scope>IDENTIFICATION</scope>
    <source>
        <strain evidence="11">Jacobina</strain>
    </source>
</reference>
<keyword evidence="6 10" id="KW-1133">Transmembrane helix</keyword>
<dbReference type="EnsemblMetazoa" id="LLOJ010839-RA">
    <property type="protein sequence ID" value="LLOJ010839-PA"/>
    <property type="gene ID" value="LLOJ010839"/>
</dbReference>
<sequence length="373" mass="43346">MDFEKFIKLFKFCITSQNLRRVSGDPPQLKIIFIFLTFAMFIFIYFAINNISKIMEEDNIDYMRVLFTSLLCFGCCELLFKNFGMVPLHKEVESLLNWIQDLRVKVEKDEIIQKVSKEEFAKALKYSVLFFKTYLGLYMMTGVFVALNFTFCNYLVIAIPGLDQESTGFIHRFVPILFTEIAASWTVSSDSAIVFIGIYVIFFMRSVNRLINIFAENSEITNRPRFLICIIEKHIEMIRILEVFNECMKFISLMQLCFSTLTFLVILFVIQLFPDNLLLYSMLITLLTQLGLLCFFGEIVRSESEEIFINLYQTNWYDLSLKEQRIILLMMANSCKVIGLKAGGLYEIGLMSLVQIVKLSASYAAIIMTFTQK</sequence>
<dbReference type="GO" id="GO:0004984">
    <property type="term" value="F:olfactory receptor activity"/>
    <property type="evidence" value="ECO:0007669"/>
    <property type="project" value="InterPro"/>
</dbReference>
<evidence type="ECO:0000256" key="2">
    <source>
        <dbReference type="ARBA" id="ARBA00022475"/>
    </source>
</evidence>
<dbReference type="PANTHER" id="PTHR21137:SF35">
    <property type="entry name" value="ODORANT RECEPTOR 19A-RELATED"/>
    <property type="match status" value="1"/>
</dbReference>
<keyword evidence="9 10" id="KW-0807">Transducer</keyword>
<comment type="caution">
    <text evidence="10">Lacks conserved residue(s) required for the propagation of feature annotation.</text>
</comment>
<dbReference type="GO" id="GO:0007165">
    <property type="term" value="P:signal transduction"/>
    <property type="evidence" value="ECO:0007669"/>
    <property type="project" value="UniProtKB-KW"/>
</dbReference>
<evidence type="ECO:0000256" key="8">
    <source>
        <dbReference type="ARBA" id="ARBA00023170"/>
    </source>
</evidence>